<gene>
    <name evidence="2" type="ORF">IAR55_006887</name>
</gene>
<dbReference type="EMBL" id="JBCAWK010000014">
    <property type="protein sequence ID" value="KAK8844093.1"/>
    <property type="molecule type" value="Genomic_DNA"/>
</dbReference>
<evidence type="ECO:0000313" key="2">
    <source>
        <dbReference type="EMBL" id="KAK8844093.1"/>
    </source>
</evidence>
<name>A0AAW0YE86_9TREE</name>
<protein>
    <recommendedName>
        <fullName evidence="4">Stress-response A/B barrel domain-containing protein</fullName>
    </recommendedName>
</protein>
<evidence type="ECO:0008006" key="4">
    <source>
        <dbReference type="Google" id="ProtNLM"/>
    </source>
</evidence>
<keyword evidence="3" id="KW-1185">Reference proteome</keyword>
<evidence type="ECO:0000313" key="3">
    <source>
        <dbReference type="Proteomes" id="UP001388673"/>
    </source>
</evidence>
<dbReference type="KEGG" id="kne:92184145"/>
<accession>A0AAW0YE86</accession>
<reference evidence="2 3" key="1">
    <citation type="journal article" date="2024" name="bioRxiv">
        <title>Comparative genomics of Cryptococcus and Kwoniella reveals pathogenesis evolution and contrasting karyotype dynamics via intercentromeric recombination or chromosome fusion.</title>
        <authorList>
            <person name="Coelho M.A."/>
            <person name="David-Palma M."/>
            <person name="Shea T."/>
            <person name="Bowers K."/>
            <person name="McGinley-Smith S."/>
            <person name="Mohammad A.W."/>
            <person name="Gnirke A."/>
            <person name="Yurkov A.M."/>
            <person name="Nowrousian M."/>
            <person name="Sun S."/>
            <person name="Cuomo C.A."/>
            <person name="Heitman J."/>
        </authorList>
    </citation>
    <scope>NUCLEOTIDE SEQUENCE [LARGE SCALE GENOMIC DNA]</scope>
    <source>
        <strain evidence="2 3">CBS 13917</strain>
    </source>
</reference>
<dbReference type="GeneID" id="92184145"/>
<dbReference type="RefSeq" id="XP_066799657.1">
    <property type="nucleotide sequence ID" value="XM_066949965.1"/>
</dbReference>
<dbReference type="Gene3D" id="3.30.70.100">
    <property type="match status" value="1"/>
</dbReference>
<dbReference type="Proteomes" id="UP001388673">
    <property type="component" value="Unassembled WGS sequence"/>
</dbReference>
<keyword evidence="1" id="KW-0732">Signal</keyword>
<evidence type="ECO:0000256" key="1">
    <source>
        <dbReference type="SAM" id="SignalP"/>
    </source>
</evidence>
<proteinExistence type="predicted"/>
<feature type="chain" id="PRO_5043810769" description="Stress-response A/B barrel domain-containing protein" evidence="1">
    <location>
        <begin position="22"/>
        <end position="119"/>
    </location>
</feature>
<organism evidence="2 3">
    <name type="scientific">Kwoniella newhampshirensis</name>
    <dbReference type="NCBI Taxonomy" id="1651941"/>
    <lineage>
        <taxon>Eukaryota</taxon>
        <taxon>Fungi</taxon>
        <taxon>Dikarya</taxon>
        <taxon>Basidiomycota</taxon>
        <taxon>Agaricomycotina</taxon>
        <taxon>Tremellomycetes</taxon>
        <taxon>Tremellales</taxon>
        <taxon>Cryptococcaceae</taxon>
        <taxon>Kwoniella</taxon>
    </lineage>
</organism>
<sequence length="119" mass="13145">MTFHHTITFFLSSASLVPYLAQDMLSTIKTCIKPDGCPYIRSITSGVGRQVSSGSGDGVARVVFILGFENSDDLKYFVNEDSSHIMFKTRCETELGVMKVETTTFEDAVYQTARSLSVL</sequence>
<comment type="caution">
    <text evidence="2">The sequence shown here is derived from an EMBL/GenBank/DDBJ whole genome shotgun (WGS) entry which is preliminary data.</text>
</comment>
<feature type="signal peptide" evidence="1">
    <location>
        <begin position="1"/>
        <end position="21"/>
    </location>
</feature>
<dbReference type="AlphaFoldDB" id="A0AAW0YE86"/>